<protein>
    <recommendedName>
        <fullName evidence="1">HTH arsR-type domain-containing protein</fullName>
    </recommendedName>
</protein>
<sequence length="248" mass="28204">MLPKLINLEKILLEVMNPIRIQILQILNEEDQNLSKLATKIGLVSNSEISRHLSRLGEQSLIRKERETGRYYQITAFGKAIMNSLDNFVFLSINSDYFTDHSIADIPLSLQSQISVLQNAEIISGTGNVMHKIKEFMELPIKKLRIIVDSGYPFLNTEAEISVIVPESMNTTENQEDPSLKSFKIGLLPSVPITMALCDLEIGIIAFPRESENNPDVSKCFYIQDPQGIKFLEQIWVFFWDKAQKISN</sequence>
<dbReference type="InterPro" id="IPR001845">
    <property type="entry name" value="HTH_ArsR_DNA-bd_dom"/>
</dbReference>
<dbReference type="InterPro" id="IPR036390">
    <property type="entry name" value="WH_DNA-bd_sf"/>
</dbReference>
<name>A0ABY6HMQ0_9ARCH</name>
<evidence type="ECO:0000313" key="2">
    <source>
        <dbReference type="EMBL" id="UYP44785.1"/>
    </source>
</evidence>
<dbReference type="Pfam" id="PF01022">
    <property type="entry name" value="HTH_5"/>
    <property type="match status" value="1"/>
</dbReference>
<dbReference type="InterPro" id="IPR011991">
    <property type="entry name" value="ArsR-like_HTH"/>
</dbReference>
<reference evidence="2" key="1">
    <citation type="submission" date="2022-09" db="EMBL/GenBank/DDBJ databases">
        <title>Actin cytoskeleton and complex cell architecture in an #Asgard archaeon.</title>
        <authorList>
            <person name="Ponce Toledo R.I."/>
            <person name="Schleper C."/>
            <person name="Rodrigues Oliveira T."/>
            <person name="Wollweber F."/>
            <person name="Xu J."/>
            <person name="Rittmann S."/>
            <person name="Klingl A."/>
            <person name="Pilhofer M."/>
        </authorList>
    </citation>
    <scope>NUCLEOTIDE SEQUENCE</scope>
    <source>
        <strain evidence="2">B-35</strain>
    </source>
</reference>
<organism evidence="2 3">
    <name type="scientific">Candidatus Lokiarchaeum ossiferum</name>
    <dbReference type="NCBI Taxonomy" id="2951803"/>
    <lineage>
        <taxon>Archaea</taxon>
        <taxon>Promethearchaeati</taxon>
        <taxon>Promethearchaeota</taxon>
        <taxon>Promethearchaeia</taxon>
        <taxon>Promethearchaeales</taxon>
        <taxon>Promethearchaeaceae</taxon>
        <taxon>Candidatus Lokiarchaeum</taxon>
    </lineage>
</organism>
<dbReference type="SMART" id="SM00418">
    <property type="entry name" value="HTH_ARSR"/>
    <property type="match status" value="1"/>
</dbReference>
<dbReference type="SUPFAM" id="SSF46785">
    <property type="entry name" value="Winged helix' DNA-binding domain"/>
    <property type="match status" value="1"/>
</dbReference>
<keyword evidence="3" id="KW-1185">Reference proteome</keyword>
<evidence type="ECO:0000313" key="3">
    <source>
        <dbReference type="Proteomes" id="UP001208689"/>
    </source>
</evidence>
<dbReference type="Gene3D" id="1.10.10.10">
    <property type="entry name" value="Winged helix-like DNA-binding domain superfamily/Winged helix DNA-binding domain"/>
    <property type="match status" value="1"/>
</dbReference>
<feature type="domain" description="HTH arsR-type" evidence="1">
    <location>
        <begin position="11"/>
        <end position="86"/>
    </location>
</feature>
<gene>
    <name evidence="2" type="ORF">NEF87_001070</name>
</gene>
<dbReference type="Proteomes" id="UP001208689">
    <property type="component" value="Chromosome"/>
</dbReference>
<proteinExistence type="predicted"/>
<dbReference type="EMBL" id="CP104013">
    <property type="protein sequence ID" value="UYP44785.1"/>
    <property type="molecule type" value="Genomic_DNA"/>
</dbReference>
<dbReference type="CDD" id="cd00090">
    <property type="entry name" value="HTH_ARSR"/>
    <property type="match status" value="1"/>
</dbReference>
<accession>A0ABY6HMQ0</accession>
<dbReference type="InterPro" id="IPR036388">
    <property type="entry name" value="WH-like_DNA-bd_sf"/>
</dbReference>
<evidence type="ECO:0000259" key="1">
    <source>
        <dbReference type="SMART" id="SM00418"/>
    </source>
</evidence>